<dbReference type="SUPFAM" id="SSF48264">
    <property type="entry name" value="Cytochrome P450"/>
    <property type="match status" value="1"/>
</dbReference>
<dbReference type="OrthoDB" id="446280at2"/>
<comment type="cofactor">
    <cofactor evidence="1 3">
        <name>heme</name>
        <dbReference type="ChEBI" id="CHEBI:30413"/>
    </cofactor>
</comment>
<dbReference type="PRINTS" id="PR00463">
    <property type="entry name" value="EP450I"/>
</dbReference>
<dbReference type="AlphaFoldDB" id="B4VZ60"/>
<dbReference type="GO" id="GO:0016705">
    <property type="term" value="F:oxidoreductase activity, acting on paired donors, with incorporation or reduction of molecular oxygen"/>
    <property type="evidence" value="ECO:0007669"/>
    <property type="project" value="InterPro"/>
</dbReference>
<dbReference type="STRING" id="118168.MC7420_3322"/>
<evidence type="ECO:0000256" key="2">
    <source>
        <dbReference type="ARBA" id="ARBA00010617"/>
    </source>
</evidence>
<evidence type="ECO:0000256" key="1">
    <source>
        <dbReference type="ARBA" id="ARBA00001971"/>
    </source>
</evidence>
<dbReference type="EMBL" id="DS989861">
    <property type="protein sequence ID" value="EDX72876.1"/>
    <property type="molecule type" value="Genomic_DNA"/>
</dbReference>
<dbReference type="GO" id="GO:0004497">
    <property type="term" value="F:monooxygenase activity"/>
    <property type="evidence" value="ECO:0007669"/>
    <property type="project" value="UniProtKB-KW"/>
</dbReference>
<keyword evidence="4" id="KW-0503">Monooxygenase</keyword>
<protein>
    <submittedName>
        <fullName evidence="5">Cytochrome P450 superfamily</fullName>
    </submittedName>
</protein>
<feature type="binding site" description="axial binding residue" evidence="3">
    <location>
        <position position="394"/>
    </location>
    <ligand>
        <name>heme</name>
        <dbReference type="ChEBI" id="CHEBI:30413"/>
    </ligand>
    <ligandPart>
        <name>Fe</name>
        <dbReference type="ChEBI" id="CHEBI:18248"/>
    </ligandPart>
</feature>
<name>B4VZ60_9CYAN</name>
<keyword evidence="3 4" id="KW-0349">Heme</keyword>
<dbReference type="GO" id="GO:0005506">
    <property type="term" value="F:iron ion binding"/>
    <property type="evidence" value="ECO:0007669"/>
    <property type="project" value="InterPro"/>
</dbReference>
<dbReference type="InterPro" id="IPR050121">
    <property type="entry name" value="Cytochrome_P450_monoxygenase"/>
</dbReference>
<dbReference type="InterPro" id="IPR002401">
    <property type="entry name" value="Cyt_P450_E_grp-I"/>
</dbReference>
<gene>
    <name evidence="5" type="ORF">MC7420_3322</name>
</gene>
<dbReference type="InterPro" id="IPR036396">
    <property type="entry name" value="Cyt_P450_sf"/>
</dbReference>
<evidence type="ECO:0000313" key="6">
    <source>
        <dbReference type="Proteomes" id="UP000003835"/>
    </source>
</evidence>
<evidence type="ECO:0000256" key="4">
    <source>
        <dbReference type="RuleBase" id="RU000461"/>
    </source>
</evidence>
<dbReference type="PANTHER" id="PTHR24305">
    <property type="entry name" value="CYTOCHROME P450"/>
    <property type="match status" value="1"/>
</dbReference>
<dbReference type="PRINTS" id="PR00385">
    <property type="entry name" value="P450"/>
</dbReference>
<dbReference type="InterPro" id="IPR017972">
    <property type="entry name" value="Cyt_P450_CS"/>
</dbReference>
<sequence>MIQVKTKQPEGPKAPKWWQKIQWITKPLDYMDAAGQQYGDIFNAPVISNHSCMLFVSHPQALQQIFTNDTKQFTAPPDRLLQPIVGDHSIFVLEGNPHRRERKLLMPPFHGEHIQTYGQLICDLTDKVMQQVRPGQIFVARSLAQEISLEVILNSVFGIHDPERFGQLKGLIASMMDQFKSPFTSGLLFFPALQKDWTPWGAFRRLKQQVSQLIYAEIRERRQQKDSSGSDILTLLLSAQDEEGQPMTDEELHDELFTLLVAGHETTATAIAWALYWVYRSPDVQNKLLQELDSLGQQADPVDIARLSYLTAVCQESLRIYPVAVLTVPRAVKEPVELMGYQLQPGTRVYGCIYLTHHRQDLYPESHQFKPERFLARKFSPYEFFPFGGGIRRCIGEALAFFEMKLVLAKIASQYQLTLAQQQPERPQRRSVTLAPSTGVRLIMQGKR</sequence>
<dbReference type="PROSITE" id="PS00086">
    <property type="entry name" value="CYTOCHROME_P450"/>
    <property type="match status" value="1"/>
</dbReference>
<evidence type="ECO:0000256" key="3">
    <source>
        <dbReference type="PIRSR" id="PIRSR602401-1"/>
    </source>
</evidence>
<keyword evidence="6" id="KW-1185">Reference proteome</keyword>
<dbReference type="CDD" id="cd11053">
    <property type="entry name" value="CYP110-like"/>
    <property type="match status" value="1"/>
</dbReference>
<dbReference type="RefSeq" id="WP_006104033.1">
    <property type="nucleotide sequence ID" value="NZ_DS989861.1"/>
</dbReference>
<dbReference type="HOGENOM" id="CLU_001570_5_1_3"/>
<dbReference type="GO" id="GO:0020037">
    <property type="term" value="F:heme binding"/>
    <property type="evidence" value="ECO:0007669"/>
    <property type="project" value="InterPro"/>
</dbReference>
<keyword evidence="3 4" id="KW-0479">Metal-binding</keyword>
<organism evidence="5 6">
    <name type="scientific">Coleofasciculus chthonoplastes PCC 7420</name>
    <dbReference type="NCBI Taxonomy" id="118168"/>
    <lineage>
        <taxon>Bacteria</taxon>
        <taxon>Bacillati</taxon>
        <taxon>Cyanobacteriota</taxon>
        <taxon>Cyanophyceae</taxon>
        <taxon>Coleofasciculales</taxon>
        <taxon>Coleofasciculaceae</taxon>
        <taxon>Coleofasciculus</taxon>
    </lineage>
</organism>
<keyword evidence="4" id="KW-0560">Oxidoreductase</keyword>
<comment type="similarity">
    <text evidence="2 4">Belongs to the cytochrome P450 family.</text>
</comment>
<evidence type="ECO:0000313" key="5">
    <source>
        <dbReference type="EMBL" id="EDX72876.1"/>
    </source>
</evidence>
<dbReference type="PANTHER" id="PTHR24305:SF166">
    <property type="entry name" value="CYTOCHROME P450 12A4, MITOCHONDRIAL-RELATED"/>
    <property type="match status" value="1"/>
</dbReference>
<dbReference type="Gene3D" id="1.10.630.10">
    <property type="entry name" value="Cytochrome P450"/>
    <property type="match status" value="1"/>
</dbReference>
<proteinExistence type="inferred from homology"/>
<dbReference type="eggNOG" id="COG2124">
    <property type="taxonomic scope" value="Bacteria"/>
</dbReference>
<dbReference type="InterPro" id="IPR001128">
    <property type="entry name" value="Cyt_P450"/>
</dbReference>
<accession>B4VZ60</accession>
<keyword evidence="3 4" id="KW-0408">Iron</keyword>
<dbReference type="Pfam" id="PF00067">
    <property type="entry name" value="p450"/>
    <property type="match status" value="1"/>
</dbReference>
<dbReference type="Proteomes" id="UP000003835">
    <property type="component" value="Unassembled WGS sequence"/>
</dbReference>
<reference evidence="5 6" key="1">
    <citation type="submission" date="2008-07" db="EMBL/GenBank/DDBJ databases">
        <authorList>
            <person name="Tandeau de Marsac N."/>
            <person name="Ferriera S."/>
            <person name="Johnson J."/>
            <person name="Kravitz S."/>
            <person name="Beeson K."/>
            <person name="Sutton G."/>
            <person name="Rogers Y.-H."/>
            <person name="Friedman R."/>
            <person name="Frazier M."/>
            <person name="Venter J.C."/>
        </authorList>
    </citation>
    <scope>NUCLEOTIDE SEQUENCE [LARGE SCALE GENOMIC DNA]</scope>
    <source>
        <strain evidence="5 6">PCC 7420</strain>
    </source>
</reference>